<dbReference type="AlphaFoldDB" id="A0A8X6Q2H7"/>
<proteinExistence type="predicted"/>
<sequence>MPPNSAIRDLRFLEGRSHLTRAFWNKKNNISFFSSIASVQLWRSFYRNVFYMQNPAQLPFLIVDSLPLVLYASQEGPLCMSVTDGQVKRKS</sequence>
<name>A0A8X6Q2H7_NEPPI</name>
<protein>
    <submittedName>
        <fullName evidence="1">Uncharacterized protein</fullName>
    </submittedName>
</protein>
<evidence type="ECO:0000313" key="2">
    <source>
        <dbReference type="Proteomes" id="UP000887013"/>
    </source>
</evidence>
<keyword evidence="2" id="KW-1185">Reference proteome</keyword>
<accession>A0A8X6Q2H7</accession>
<reference evidence="1" key="1">
    <citation type="submission" date="2020-08" db="EMBL/GenBank/DDBJ databases">
        <title>Multicomponent nature underlies the extraordinary mechanical properties of spider dragline silk.</title>
        <authorList>
            <person name="Kono N."/>
            <person name="Nakamura H."/>
            <person name="Mori M."/>
            <person name="Yoshida Y."/>
            <person name="Ohtoshi R."/>
            <person name="Malay A.D."/>
            <person name="Moran D.A.P."/>
            <person name="Tomita M."/>
            <person name="Numata K."/>
            <person name="Arakawa K."/>
        </authorList>
    </citation>
    <scope>NUCLEOTIDE SEQUENCE</scope>
</reference>
<organism evidence="1 2">
    <name type="scientific">Nephila pilipes</name>
    <name type="common">Giant wood spider</name>
    <name type="synonym">Nephila maculata</name>
    <dbReference type="NCBI Taxonomy" id="299642"/>
    <lineage>
        <taxon>Eukaryota</taxon>
        <taxon>Metazoa</taxon>
        <taxon>Ecdysozoa</taxon>
        <taxon>Arthropoda</taxon>
        <taxon>Chelicerata</taxon>
        <taxon>Arachnida</taxon>
        <taxon>Araneae</taxon>
        <taxon>Araneomorphae</taxon>
        <taxon>Entelegynae</taxon>
        <taxon>Araneoidea</taxon>
        <taxon>Nephilidae</taxon>
        <taxon>Nephila</taxon>
    </lineage>
</organism>
<dbReference type="EMBL" id="BMAW01122332">
    <property type="protein sequence ID" value="GFT98471.1"/>
    <property type="molecule type" value="Genomic_DNA"/>
</dbReference>
<dbReference type="Proteomes" id="UP000887013">
    <property type="component" value="Unassembled WGS sequence"/>
</dbReference>
<comment type="caution">
    <text evidence="1">The sequence shown here is derived from an EMBL/GenBank/DDBJ whole genome shotgun (WGS) entry which is preliminary data.</text>
</comment>
<evidence type="ECO:0000313" key="1">
    <source>
        <dbReference type="EMBL" id="GFT98471.1"/>
    </source>
</evidence>
<gene>
    <name evidence="1" type="ORF">NPIL_367721</name>
</gene>